<sequence>MHHLLIIHSFHGSKRCIISNMKKKGGLLVCLAMGTCSSVHKSKKPLVPSPRKQKAADGGGRQQQPVKMVATGLSLETSDLSSKRKMFFDSRMWLDSDCEDDFFSVNGDFTPTRESTLNNQGSSLSTPSSKCFSAFTGNSSSGPSPTGRKKLIDLFQEASQPDYLSIEKVEANTKNSKLSQQTEADLYPMDSANSVNSRESSLSRDHPRNNEKEVDKAAVHCCLPSLMPNYNFSERRHKLRRPM</sequence>
<feature type="compositionally biased region" description="Polar residues" evidence="1">
    <location>
        <begin position="191"/>
        <end position="200"/>
    </location>
</feature>
<keyword evidence="3" id="KW-1185">Reference proteome</keyword>
<proteinExistence type="predicted"/>
<feature type="region of interest" description="Disordered" evidence="1">
    <location>
        <begin position="172"/>
        <end position="214"/>
    </location>
</feature>
<reference evidence="2" key="2">
    <citation type="submission" date="2023-04" db="EMBL/GenBank/DDBJ databases">
        <authorList>
            <person name="Bruccoleri R.E."/>
            <person name="Oakeley E.J."/>
            <person name="Faust A.-M."/>
            <person name="Dessus-Babus S."/>
            <person name="Altorfer M."/>
            <person name="Burckhardt D."/>
            <person name="Oertli M."/>
            <person name="Naumann U."/>
            <person name="Petersen F."/>
            <person name="Wong J."/>
        </authorList>
    </citation>
    <scope>NUCLEOTIDE SEQUENCE</scope>
    <source>
        <strain evidence="2">GSM-AAB239-AS_SAM_17_03QT</strain>
        <tissue evidence="2">Leaf</tissue>
    </source>
</reference>
<comment type="caution">
    <text evidence="2">The sequence shown here is derived from an EMBL/GenBank/DDBJ whole genome shotgun (WGS) entry which is preliminary data.</text>
</comment>
<organism evidence="2 3">
    <name type="scientific">Iris pallida</name>
    <name type="common">Sweet iris</name>
    <dbReference type="NCBI Taxonomy" id="29817"/>
    <lineage>
        <taxon>Eukaryota</taxon>
        <taxon>Viridiplantae</taxon>
        <taxon>Streptophyta</taxon>
        <taxon>Embryophyta</taxon>
        <taxon>Tracheophyta</taxon>
        <taxon>Spermatophyta</taxon>
        <taxon>Magnoliopsida</taxon>
        <taxon>Liliopsida</taxon>
        <taxon>Asparagales</taxon>
        <taxon>Iridaceae</taxon>
        <taxon>Iridoideae</taxon>
        <taxon>Irideae</taxon>
        <taxon>Iris</taxon>
    </lineage>
</organism>
<dbReference type="InterPro" id="IPR038947">
    <property type="entry name" value="At3g27210-like"/>
</dbReference>
<reference evidence="2" key="1">
    <citation type="journal article" date="2023" name="GigaByte">
        <title>Genome assembly of the bearded iris, Iris pallida Lam.</title>
        <authorList>
            <person name="Bruccoleri R.E."/>
            <person name="Oakeley E.J."/>
            <person name="Faust A.M.E."/>
            <person name="Altorfer M."/>
            <person name="Dessus-Babus S."/>
            <person name="Burckhardt D."/>
            <person name="Oertli M."/>
            <person name="Naumann U."/>
            <person name="Petersen F."/>
            <person name="Wong J."/>
        </authorList>
    </citation>
    <scope>NUCLEOTIDE SEQUENCE</scope>
    <source>
        <strain evidence="2">GSM-AAB239-AS_SAM_17_03QT</strain>
    </source>
</reference>
<protein>
    <submittedName>
        <fullName evidence="2">Uncharacterized protein</fullName>
    </submittedName>
</protein>
<evidence type="ECO:0000313" key="3">
    <source>
        <dbReference type="Proteomes" id="UP001140949"/>
    </source>
</evidence>
<evidence type="ECO:0000313" key="2">
    <source>
        <dbReference type="EMBL" id="KAJ6827145.1"/>
    </source>
</evidence>
<dbReference type="PANTHER" id="PTHR34280:SF2">
    <property type="entry name" value="OS01G0920100 PROTEIN"/>
    <property type="match status" value="1"/>
</dbReference>
<gene>
    <name evidence="2" type="ORF">M6B38_367860</name>
</gene>
<evidence type="ECO:0000256" key="1">
    <source>
        <dbReference type="SAM" id="MobiDB-lite"/>
    </source>
</evidence>
<feature type="region of interest" description="Disordered" evidence="1">
    <location>
        <begin position="40"/>
        <end position="65"/>
    </location>
</feature>
<dbReference type="AlphaFoldDB" id="A0AAX6GFR3"/>
<accession>A0AAX6GFR3</accession>
<dbReference type="EMBL" id="JANAVB010020400">
    <property type="protein sequence ID" value="KAJ6827145.1"/>
    <property type="molecule type" value="Genomic_DNA"/>
</dbReference>
<dbReference type="PANTHER" id="PTHR34280">
    <property type="entry name" value="OS01G0920100 PROTEIN"/>
    <property type="match status" value="1"/>
</dbReference>
<feature type="compositionally biased region" description="Basic and acidic residues" evidence="1">
    <location>
        <begin position="201"/>
        <end position="214"/>
    </location>
</feature>
<name>A0AAX6GFR3_IRIPA</name>
<dbReference type="Proteomes" id="UP001140949">
    <property type="component" value="Unassembled WGS sequence"/>
</dbReference>
<feature type="compositionally biased region" description="Polar residues" evidence="1">
    <location>
        <begin position="172"/>
        <end position="183"/>
    </location>
</feature>